<keyword evidence="3" id="KW-1185">Reference proteome</keyword>
<name>A0A0C2YPL1_9AGAM</name>
<accession>A0A0C2YPL1</accession>
<reference evidence="3" key="2">
    <citation type="submission" date="2015-01" db="EMBL/GenBank/DDBJ databases">
        <title>Evolutionary Origins and Diversification of the Mycorrhizal Mutualists.</title>
        <authorList>
            <consortium name="DOE Joint Genome Institute"/>
            <consortium name="Mycorrhizal Genomics Consortium"/>
            <person name="Kohler A."/>
            <person name="Kuo A."/>
            <person name="Nagy L.G."/>
            <person name="Floudas D."/>
            <person name="Copeland A."/>
            <person name="Barry K.W."/>
            <person name="Cichocki N."/>
            <person name="Veneault-Fourrey C."/>
            <person name="LaButti K."/>
            <person name="Lindquist E.A."/>
            <person name="Lipzen A."/>
            <person name="Lundell T."/>
            <person name="Morin E."/>
            <person name="Murat C."/>
            <person name="Riley R."/>
            <person name="Ohm R."/>
            <person name="Sun H."/>
            <person name="Tunlid A."/>
            <person name="Henrissat B."/>
            <person name="Grigoriev I.V."/>
            <person name="Hibbett D.S."/>
            <person name="Martin F."/>
        </authorList>
    </citation>
    <scope>NUCLEOTIDE SEQUENCE [LARGE SCALE GENOMIC DNA]</scope>
    <source>
        <strain evidence="3">Foug A</strain>
    </source>
</reference>
<feature type="compositionally biased region" description="Low complexity" evidence="1">
    <location>
        <begin position="35"/>
        <end position="45"/>
    </location>
</feature>
<dbReference type="HOGENOM" id="CLU_033743_3_1_1"/>
<dbReference type="AlphaFoldDB" id="A0A0C2YPL1"/>
<evidence type="ECO:0000313" key="2">
    <source>
        <dbReference type="EMBL" id="KIM51643.1"/>
    </source>
</evidence>
<dbReference type="STRING" id="1036808.A0A0C2YPL1"/>
<dbReference type="InParanoid" id="A0A0C2YPL1"/>
<evidence type="ECO:0000256" key="1">
    <source>
        <dbReference type="SAM" id="MobiDB-lite"/>
    </source>
</evidence>
<evidence type="ECO:0000313" key="3">
    <source>
        <dbReference type="Proteomes" id="UP000053989"/>
    </source>
</evidence>
<evidence type="ECO:0008006" key="4">
    <source>
        <dbReference type="Google" id="ProtNLM"/>
    </source>
</evidence>
<organism evidence="2 3">
    <name type="scientific">Scleroderma citrinum Foug A</name>
    <dbReference type="NCBI Taxonomy" id="1036808"/>
    <lineage>
        <taxon>Eukaryota</taxon>
        <taxon>Fungi</taxon>
        <taxon>Dikarya</taxon>
        <taxon>Basidiomycota</taxon>
        <taxon>Agaricomycotina</taxon>
        <taxon>Agaricomycetes</taxon>
        <taxon>Agaricomycetidae</taxon>
        <taxon>Boletales</taxon>
        <taxon>Sclerodermatineae</taxon>
        <taxon>Sclerodermataceae</taxon>
        <taxon>Scleroderma</taxon>
    </lineage>
</organism>
<dbReference type="Proteomes" id="UP000053989">
    <property type="component" value="Unassembled WGS sequence"/>
</dbReference>
<feature type="region of interest" description="Disordered" evidence="1">
    <location>
        <begin position="35"/>
        <end position="116"/>
    </location>
</feature>
<protein>
    <recommendedName>
        <fullName evidence="4">DUF4939 domain-containing protein</fullName>
    </recommendedName>
</protein>
<sequence length="211" mass="22734">MSRTIQTCLCTARTNTSESITAAGTHHAAALSTLTSTRSSPTSISQFRGFPAQESSTPTHHAPGAFEDYIPGDDGPGDDGPNGNGPNGDDPGGNDPEPHNDDDDEGEPLNSLPGQDDTGIIIFNNLSIAIGRLTCSVQSSNSSSSCTKVCEPDTFDGTDPKKLRTFFIQCKLNFQDRLKAFQTDWAKVTFAQSYLKGMALEWFEPDLLWIQ</sequence>
<dbReference type="EMBL" id="KN822247">
    <property type="protein sequence ID" value="KIM51643.1"/>
    <property type="molecule type" value="Genomic_DNA"/>
</dbReference>
<gene>
    <name evidence="2" type="ORF">SCLCIDRAFT_33286</name>
</gene>
<proteinExistence type="predicted"/>
<dbReference type="OrthoDB" id="2664273at2759"/>
<reference evidence="2 3" key="1">
    <citation type="submission" date="2014-04" db="EMBL/GenBank/DDBJ databases">
        <authorList>
            <consortium name="DOE Joint Genome Institute"/>
            <person name="Kuo A."/>
            <person name="Kohler A."/>
            <person name="Nagy L.G."/>
            <person name="Floudas D."/>
            <person name="Copeland A."/>
            <person name="Barry K.W."/>
            <person name="Cichocki N."/>
            <person name="Veneault-Fourrey C."/>
            <person name="LaButti K."/>
            <person name="Lindquist E.A."/>
            <person name="Lipzen A."/>
            <person name="Lundell T."/>
            <person name="Morin E."/>
            <person name="Murat C."/>
            <person name="Sun H."/>
            <person name="Tunlid A."/>
            <person name="Henrissat B."/>
            <person name="Grigoriev I.V."/>
            <person name="Hibbett D.S."/>
            <person name="Martin F."/>
            <person name="Nordberg H.P."/>
            <person name="Cantor M.N."/>
            <person name="Hua S.X."/>
        </authorList>
    </citation>
    <scope>NUCLEOTIDE SEQUENCE [LARGE SCALE GENOMIC DNA]</scope>
    <source>
        <strain evidence="2 3">Foug A</strain>
    </source>
</reference>